<dbReference type="PROSITE" id="PS00018">
    <property type="entry name" value="EF_HAND_1"/>
    <property type="match status" value="1"/>
</dbReference>
<reference evidence="3" key="1">
    <citation type="journal article" date="2015" name="Nature">
        <title>Complex archaea that bridge the gap between prokaryotes and eukaryotes.</title>
        <authorList>
            <person name="Spang A."/>
            <person name="Saw J.H."/>
            <person name="Jorgensen S.L."/>
            <person name="Zaremba-Niedzwiedzka K."/>
            <person name="Martijn J."/>
            <person name="Lind A.E."/>
            <person name="van Eijk R."/>
            <person name="Schleper C."/>
            <person name="Guy L."/>
            <person name="Ettema T.J."/>
        </authorList>
    </citation>
    <scope>NUCLEOTIDE SEQUENCE</scope>
</reference>
<sequence length="403" mass="42843">MNVPMNWKKSLITAVISTGLLLSGATLAIPALEEPQQITQPGGETFTAIPKGDEWNNRMETPKGFTVGRGSDGVWRYVTGFDPGNAPIFSNTQADKVAPPGLSKHLRSSASRPSQAPSQGTSESTGDSGPSSAPVQTSSSVLFILTEFNDRAGSTTEADWEGFVSNNIRDFFLQTSHGNAQLNPANESYGTANNGVVGWVNVGYNHPNTQGSTGTANRNLSEDAITAANPYINYANYDTNNDGIVSGSELSIVVIVAGYETAYSPSLSPSVWGHKWSLQYPYPTFDGVTLATYAQFGELHATSTSNEHQATMGIMVHELGHLTYSLPDLYDTDGSSNGIGAFGVMASGSWGRSNTNGDAYLWASEEGELVLQGQTEVTTSADEECVSVEAFGAMVFIGTEERE</sequence>
<comment type="caution">
    <text evidence="3">The sequence shown here is derived from an EMBL/GenBank/DDBJ whole genome shotgun (WGS) entry which is preliminary data.</text>
</comment>
<dbReference type="GO" id="GO:0006508">
    <property type="term" value="P:proteolysis"/>
    <property type="evidence" value="ECO:0007669"/>
    <property type="project" value="InterPro"/>
</dbReference>
<dbReference type="EMBL" id="LAZR01042551">
    <property type="protein sequence ID" value="KKL09268.1"/>
    <property type="molecule type" value="Genomic_DNA"/>
</dbReference>
<evidence type="ECO:0000259" key="2">
    <source>
        <dbReference type="Pfam" id="PF05547"/>
    </source>
</evidence>
<gene>
    <name evidence="3" type="ORF">LCGC14_2567560</name>
</gene>
<proteinExistence type="predicted"/>
<protein>
    <recommendedName>
        <fullName evidence="2">Peptidase M6-like domain-containing protein</fullName>
    </recommendedName>
</protein>
<feature type="region of interest" description="Disordered" evidence="1">
    <location>
        <begin position="89"/>
        <end position="136"/>
    </location>
</feature>
<evidence type="ECO:0000256" key="1">
    <source>
        <dbReference type="SAM" id="MobiDB-lite"/>
    </source>
</evidence>
<name>A0A0F9DB44_9ZZZZ</name>
<dbReference type="PANTHER" id="PTHR41775">
    <property type="entry name" value="SECRETED PROTEIN-RELATED"/>
    <property type="match status" value="1"/>
</dbReference>
<feature type="compositionally biased region" description="Polar residues" evidence="1">
    <location>
        <begin position="120"/>
        <end position="136"/>
    </location>
</feature>
<dbReference type="PANTHER" id="PTHR41775:SF1">
    <property type="entry name" value="PEPTIDASE M6-LIKE DOMAIN-CONTAINING PROTEIN"/>
    <property type="match status" value="1"/>
</dbReference>
<dbReference type="InterPro" id="IPR018247">
    <property type="entry name" value="EF_Hand_1_Ca_BS"/>
</dbReference>
<dbReference type="NCBIfam" id="TIGR03296">
    <property type="entry name" value="M6dom_TIGR03296"/>
    <property type="match status" value="1"/>
</dbReference>
<feature type="non-terminal residue" evidence="3">
    <location>
        <position position="403"/>
    </location>
</feature>
<dbReference type="GO" id="GO:0008233">
    <property type="term" value="F:peptidase activity"/>
    <property type="evidence" value="ECO:0007669"/>
    <property type="project" value="InterPro"/>
</dbReference>
<accession>A0A0F9DB44</accession>
<feature type="domain" description="Peptidase M6-like" evidence="2">
    <location>
        <begin position="195"/>
        <end position="352"/>
    </location>
</feature>
<dbReference type="InterPro" id="IPR008757">
    <property type="entry name" value="Peptidase_M6-like_domain"/>
</dbReference>
<feature type="compositionally biased region" description="Low complexity" evidence="1">
    <location>
        <begin position="108"/>
        <end position="119"/>
    </location>
</feature>
<organism evidence="3">
    <name type="scientific">marine sediment metagenome</name>
    <dbReference type="NCBI Taxonomy" id="412755"/>
    <lineage>
        <taxon>unclassified sequences</taxon>
        <taxon>metagenomes</taxon>
        <taxon>ecological metagenomes</taxon>
    </lineage>
</organism>
<dbReference type="Pfam" id="PF05547">
    <property type="entry name" value="Peptidase_M6"/>
    <property type="match status" value="1"/>
</dbReference>
<evidence type="ECO:0000313" key="3">
    <source>
        <dbReference type="EMBL" id="KKL09268.1"/>
    </source>
</evidence>
<dbReference type="AlphaFoldDB" id="A0A0F9DB44"/>